<organism evidence="4">
    <name type="scientific">hot springs metagenome</name>
    <dbReference type="NCBI Taxonomy" id="433727"/>
    <lineage>
        <taxon>unclassified sequences</taxon>
        <taxon>metagenomes</taxon>
        <taxon>ecological metagenomes</taxon>
    </lineage>
</organism>
<keyword evidence="3" id="KW-1133">Transmembrane helix</keyword>
<evidence type="ECO:0000256" key="2">
    <source>
        <dbReference type="ARBA" id="ARBA00022679"/>
    </source>
</evidence>
<dbReference type="PANTHER" id="PTHR30160">
    <property type="entry name" value="TETRAACYLDISACCHARIDE 4'-KINASE-RELATED"/>
    <property type="match status" value="1"/>
</dbReference>
<dbReference type="PANTHER" id="PTHR30160:SF7">
    <property type="entry name" value="ADP-HEPTOSE--LPS HEPTOSYLTRANSFERASE 2"/>
    <property type="match status" value="1"/>
</dbReference>
<proteinExistence type="predicted"/>
<feature type="transmembrane region" description="Helical" evidence="3">
    <location>
        <begin position="297"/>
        <end position="318"/>
    </location>
</feature>
<dbReference type="GO" id="GO:0005829">
    <property type="term" value="C:cytosol"/>
    <property type="evidence" value="ECO:0007669"/>
    <property type="project" value="TreeGrafter"/>
</dbReference>
<dbReference type="SUPFAM" id="SSF53756">
    <property type="entry name" value="UDP-Glycosyltransferase/glycogen phosphorylase"/>
    <property type="match status" value="1"/>
</dbReference>
<keyword evidence="2 4" id="KW-0808">Transferase</keyword>
<gene>
    <name evidence="4" type="ORF">A45J_1305</name>
</gene>
<sequence length="372" mass="42231">MRLHPADTILYLTMRILKFFDKRQTDIKYFNPDEVKNILVVSSTAIGDTLLSTPAIKAVRERYPNAKIIAHFNVKNMELFENNPHIDGIIPYYGGYKKFFKTIREFRKHKFDLALIFHGNEPQATPMAYLSGARFIVKLPNTNEYRFLLSNKNSVLRWEDFTHGVEQRLRVAEIAGCKISDKRMTLPLSEEGDAMVDKFLKENSVTEKDILIGFQVGASTISRMWFPDRFVELGKKLIDSNSAVKIVITGSPQEYNYCKGIADDIGEKAFVSAGKIPLKYMPSLIRRFRVLVSGDTGIMHMAIAVGTPVVALFAVANAKRSGPYYDMERHVVIQKERTCSPCDGKACRYQRCMESISVEEADKSLKKYLGLG</sequence>
<dbReference type="CDD" id="cd03789">
    <property type="entry name" value="GT9_LPS_heptosyltransferase"/>
    <property type="match status" value="1"/>
</dbReference>
<accession>A0A5J4L5T8</accession>
<dbReference type="GO" id="GO:0009244">
    <property type="term" value="P:lipopolysaccharide core region biosynthetic process"/>
    <property type="evidence" value="ECO:0007669"/>
    <property type="project" value="TreeGrafter"/>
</dbReference>
<evidence type="ECO:0000313" key="4">
    <source>
        <dbReference type="EMBL" id="GER93559.1"/>
    </source>
</evidence>
<dbReference type="AlphaFoldDB" id="A0A5J4L5T8"/>
<dbReference type="GO" id="GO:0008713">
    <property type="term" value="F:ADP-heptose-lipopolysaccharide heptosyltransferase activity"/>
    <property type="evidence" value="ECO:0007669"/>
    <property type="project" value="TreeGrafter"/>
</dbReference>
<keyword evidence="3" id="KW-0472">Membrane</keyword>
<reference evidence="4" key="1">
    <citation type="submission" date="2019-10" db="EMBL/GenBank/DDBJ databases">
        <title>Metagenomic sequencing of thiosulfate-disproportionating enrichment culture.</title>
        <authorList>
            <person name="Umezawa K."/>
            <person name="Kojima H."/>
            <person name="Fukui M."/>
        </authorList>
    </citation>
    <scope>NUCLEOTIDE SEQUENCE</scope>
    <source>
        <strain evidence="4">45J</strain>
    </source>
</reference>
<keyword evidence="1" id="KW-0328">Glycosyltransferase</keyword>
<dbReference type="EMBL" id="BLAB01000001">
    <property type="protein sequence ID" value="GER93559.1"/>
    <property type="molecule type" value="Genomic_DNA"/>
</dbReference>
<keyword evidence="3" id="KW-0812">Transmembrane</keyword>
<dbReference type="Pfam" id="PF01075">
    <property type="entry name" value="Glyco_transf_9"/>
    <property type="match status" value="1"/>
</dbReference>
<dbReference type="Gene3D" id="3.40.50.2000">
    <property type="entry name" value="Glycogen Phosphorylase B"/>
    <property type="match status" value="2"/>
</dbReference>
<protein>
    <submittedName>
        <fullName evidence="4">Glycosyltransferase family 9 protein</fullName>
    </submittedName>
</protein>
<evidence type="ECO:0000256" key="3">
    <source>
        <dbReference type="SAM" id="Phobius"/>
    </source>
</evidence>
<name>A0A5J4L5T8_9ZZZZ</name>
<evidence type="ECO:0000256" key="1">
    <source>
        <dbReference type="ARBA" id="ARBA00022676"/>
    </source>
</evidence>
<dbReference type="InterPro" id="IPR002201">
    <property type="entry name" value="Glyco_trans_9"/>
</dbReference>
<dbReference type="InterPro" id="IPR051199">
    <property type="entry name" value="LPS_LOS_Heptosyltrfase"/>
</dbReference>
<comment type="caution">
    <text evidence="4">The sequence shown here is derived from an EMBL/GenBank/DDBJ whole genome shotgun (WGS) entry which is preliminary data.</text>
</comment>